<dbReference type="Gene3D" id="1.25.40.10">
    <property type="entry name" value="Tetratricopeptide repeat domain"/>
    <property type="match status" value="1"/>
</dbReference>
<name>A0ABX1MR58_9RHOO</name>
<comment type="caution">
    <text evidence="4">The sequence shown here is derived from an EMBL/GenBank/DDBJ whole genome shotgun (WGS) entry which is preliminary data.</text>
</comment>
<keyword evidence="2 3" id="KW-0802">TPR repeat</keyword>
<evidence type="ECO:0000256" key="2">
    <source>
        <dbReference type="ARBA" id="ARBA00022803"/>
    </source>
</evidence>
<dbReference type="InterPro" id="IPR019734">
    <property type="entry name" value="TPR_rpt"/>
</dbReference>
<organism evidence="4 5">
    <name type="scientific">Aromatoleum petrolei</name>
    <dbReference type="NCBI Taxonomy" id="76116"/>
    <lineage>
        <taxon>Bacteria</taxon>
        <taxon>Pseudomonadati</taxon>
        <taxon>Pseudomonadota</taxon>
        <taxon>Betaproteobacteria</taxon>
        <taxon>Rhodocyclales</taxon>
        <taxon>Rhodocyclaceae</taxon>
        <taxon>Aromatoleum</taxon>
    </lineage>
</organism>
<feature type="repeat" description="TPR" evidence="3">
    <location>
        <begin position="77"/>
        <end position="110"/>
    </location>
</feature>
<dbReference type="EMBL" id="WTVR01000013">
    <property type="protein sequence ID" value="NMF88479.1"/>
    <property type="molecule type" value="Genomic_DNA"/>
</dbReference>
<dbReference type="Proteomes" id="UP000652074">
    <property type="component" value="Unassembled WGS sequence"/>
</dbReference>
<sequence>MQPTHNPDLPAQQQHPRRDVRRRALGITVLATLALGSLLALELPRGDRQPPKRLAFADVLALAPRNPTSDAATLKEVQARFEQGVAMLHMRQYEYALTAFHQVLALAPKIPEAHVNMGFALIGLEQWKHARDFFESAIELRRDQINAYYGLALTLEELGDRPGAMGAMQTYLHRAPADDPFRARAESAMWEWRSAASVSASAKGSRSTELPGR</sequence>
<dbReference type="SMART" id="SM00028">
    <property type="entry name" value="TPR"/>
    <property type="match status" value="3"/>
</dbReference>
<dbReference type="PROSITE" id="PS50005">
    <property type="entry name" value="TPR"/>
    <property type="match status" value="2"/>
</dbReference>
<evidence type="ECO:0000256" key="1">
    <source>
        <dbReference type="ARBA" id="ARBA00022737"/>
    </source>
</evidence>
<evidence type="ECO:0000313" key="4">
    <source>
        <dbReference type="EMBL" id="NMF88479.1"/>
    </source>
</evidence>
<proteinExistence type="predicted"/>
<evidence type="ECO:0000313" key="5">
    <source>
        <dbReference type="Proteomes" id="UP000652074"/>
    </source>
</evidence>
<accession>A0ABX1MR58</accession>
<evidence type="ECO:0000256" key="3">
    <source>
        <dbReference type="PROSITE-ProRule" id="PRU00339"/>
    </source>
</evidence>
<gene>
    <name evidence="4" type="ORF">GPA26_08270</name>
</gene>
<dbReference type="SUPFAM" id="SSF48452">
    <property type="entry name" value="TPR-like"/>
    <property type="match status" value="1"/>
</dbReference>
<dbReference type="InterPro" id="IPR050498">
    <property type="entry name" value="Ycf3"/>
</dbReference>
<dbReference type="PANTHER" id="PTHR44858:SF1">
    <property type="entry name" value="UDP-N-ACETYLGLUCOSAMINE--PEPTIDE N-ACETYLGLUCOSAMINYLTRANSFERASE SPINDLY-RELATED"/>
    <property type="match status" value="1"/>
</dbReference>
<feature type="repeat" description="TPR" evidence="3">
    <location>
        <begin position="111"/>
        <end position="144"/>
    </location>
</feature>
<reference evidence="4 5" key="1">
    <citation type="submission" date="2019-12" db="EMBL/GenBank/DDBJ databases">
        <title>Comparative genomics gives insights into the taxonomy of the Azoarcus-Aromatoleum group and reveals separate origins of nif in the plant-associated Azoarcus and non-plant-associated Aromatoleum sub-groups.</title>
        <authorList>
            <person name="Lafos M."/>
            <person name="Maluk M."/>
            <person name="Batista M."/>
            <person name="Junghare M."/>
            <person name="Carmona M."/>
            <person name="Faoro H."/>
            <person name="Cruz L.M."/>
            <person name="Battistoni F."/>
            <person name="De Souza E."/>
            <person name="Pedrosa F."/>
            <person name="Chen W.-M."/>
            <person name="Poole P.S."/>
            <person name="Dixon R.A."/>
            <person name="James E.K."/>
        </authorList>
    </citation>
    <scope>NUCLEOTIDE SEQUENCE [LARGE SCALE GENOMIC DNA]</scope>
    <source>
        <strain evidence="4 5">ToN1</strain>
    </source>
</reference>
<dbReference type="PANTHER" id="PTHR44858">
    <property type="entry name" value="TETRATRICOPEPTIDE REPEAT PROTEIN 6"/>
    <property type="match status" value="1"/>
</dbReference>
<keyword evidence="1" id="KW-0677">Repeat</keyword>
<keyword evidence="5" id="KW-1185">Reference proteome</keyword>
<dbReference type="Pfam" id="PF13174">
    <property type="entry name" value="TPR_6"/>
    <property type="match status" value="2"/>
</dbReference>
<protein>
    <submittedName>
        <fullName evidence="4">Tetratricopeptide repeat protein</fullName>
    </submittedName>
</protein>
<dbReference type="InterPro" id="IPR011990">
    <property type="entry name" value="TPR-like_helical_dom_sf"/>
</dbReference>